<reference evidence="1 2" key="1">
    <citation type="submission" date="2014-10" db="EMBL/GenBank/DDBJ databases">
        <title>Genome sequence of Clostridium aceticum DSM 1496.</title>
        <authorList>
            <person name="Poehlein A."/>
            <person name="Schiel-Bengelsdorf B."/>
            <person name="Gottschalk G."/>
            <person name="Duerre P."/>
            <person name="Daniel R."/>
        </authorList>
    </citation>
    <scope>NUCLEOTIDE SEQUENCE [LARGE SCALE GENOMIC DNA]</scope>
    <source>
        <strain evidence="1 2">DSM 1496</strain>
    </source>
</reference>
<dbReference type="Pfam" id="PF19645">
    <property type="entry name" value="DUF6148"/>
    <property type="match status" value="1"/>
</dbReference>
<evidence type="ECO:0000313" key="1">
    <source>
        <dbReference type="EMBL" id="AKL95005.1"/>
    </source>
</evidence>
<sequence>MAAWTLEIAKKHLNAWLKAELAVSTGQSYKIGSRQLTRANLSEIKGQIKFWRTEVEKLKPNSKGPRRVMRIVPRDL</sequence>
<dbReference type="KEGG" id="cace:CACET_c15560"/>
<dbReference type="PATRIC" id="fig|84022.5.peg.3009"/>
<dbReference type="STRING" id="84022.CACET_c15560"/>
<organism evidence="1 2">
    <name type="scientific">Clostridium aceticum</name>
    <dbReference type="NCBI Taxonomy" id="84022"/>
    <lineage>
        <taxon>Bacteria</taxon>
        <taxon>Bacillati</taxon>
        <taxon>Bacillota</taxon>
        <taxon>Clostridia</taxon>
        <taxon>Eubacteriales</taxon>
        <taxon>Clostridiaceae</taxon>
        <taxon>Clostridium</taxon>
    </lineage>
</organism>
<evidence type="ECO:0000313" key="2">
    <source>
        <dbReference type="Proteomes" id="UP000035704"/>
    </source>
</evidence>
<dbReference type="RefSeq" id="WP_044823757.1">
    <property type="nucleotide sequence ID" value="NZ_CP009687.1"/>
</dbReference>
<gene>
    <name evidence="1" type="ORF">CACET_c15560</name>
</gene>
<protein>
    <submittedName>
        <fullName evidence="1">Uncharacterized protein</fullName>
    </submittedName>
</protein>
<name>A0A0D8IFE2_9CLOT</name>
<dbReference type="AlphaFoldDB" id="A0A0D8IFE2"/>
<dbReference type="Proteomes" id="UP000035704">
    <property type="component" value="Chromosome"/>
</dbReference>
<proteinExistence type="predicted"/>
<dbReference type="EMBL" id="CP009687">
    <property type="protein sequence ID" value="AKL95005.1"/>
    <property type="molecule type" value="Genomic_DNA"/>
</dbReference>
<dbReference type="OrthoDB" id="80936at2"/>
<keyword evidence="2" id="KW-1185">Reference proteome</keyword>
<dbReference type="InterPro" id="IPR046146">
    <property type="entry name" value="DUF6148"/>
</dbReference>
<accession>A0A0D8IFE2</accession>